<dbReference type="SMART" id="SM00237">
    <property type="entry name" value="Calx_beta"/>
    <property type="match status" value="2"/>
</dbReference>
<evidence type="ECO:0000256" key="17">
    <source>
        <dbReference type="ARBA" id="ARBA00023180"/>
    </source>
</evidence>
<dbReference type="GO" id="GO:0042383">
    <property type="term" value="C:sarcolemma"/>
    <property type="evidence" value="ECO:0007669"/>
    <property type="project" value="TreeGrafter"/>
</dbReference>
<dbReference type="GO" id="GO:0005432">
    <property type="term" value="F:calcium:sodium antiporter activity"/>
    <property type="evidence" value="ECO:0007669"/>
    <property type="project" value="InterPro"/>
</dbReference>
<evidence type="ECO:0000256" key="10">
    <source>
        <dbReference type="ARBA" id="ARBA00022737"/>
    </source>
</evidence>
<keyword evidence="15" id="KW-0406">Ion transport</keyword>
<feature type="transmembrane region" description="Helical" evidence="21">
    <location>
        <begin position="811"/>
        <end position="830"/>
    </location>
</feature>
<dbReference type="Pfam" id="PF01699">
    <property type="entry name" value="Na_Ca_ex"/>
    <property type="match status" value="2"/>
</dbReference>
<dbReference type="PANTHER" id="PTHR11878:SF70">
    <property type="entry name" value="CALX-BETA DOMAIN-CONTAINING PROTEIN"/>
    <property type="match status" value="1"/>
</dbReference>
<evidence type="ECO:0000256" key="8">
    <source>
        <dbReference type="ARBA" id="ARBA00022723"/>
    </source>
</evidence>
<evidence type="ECO:0000259" key="22">
    <source>
        <dbReference type="SMART" id="SM00237"/>
    </source>
</evidence>
<comment type="similarity">
    <text evidence="2">Belongs to the Ca(2+):cation antiporter (CaCA) (TC 2.A.19) family. SLC8 subfamily.</text>
</comment>
<feature type="transmembrane region" description="Helical" evidence="21">
    <location>
        <begin position="864"/>
        <end position="881"/>
    </location>
</feature>
<feature type="transmembrane region" description="Helical" evidence="21">
    <location>
        <begin position="43"/>
        <end position="65"/>
    </location>
</feature>
<dbReference type="GO" id="GO:0007154">
    <property type="term" value="P:cell communication"/>
    <property type="evidence" value="ECO:0007669"/>
    <property type="project" value="InterPro"/>
</dbReference>
<dbReference type="GO" id="GO:0098703">
    <property type="term" value="P:calcium ion import across plasma membrane"/>
    <property type="evidence" value="ECO:0007669"/>
    <property type="project" value="TreeGrafter"/>
</dbReference>
<keyword evidence="9" id="KW-0732">Signal</keyword>
<evidence type="ECO:0000256" key="1">
    <source>
        <dbReference type="ARBA" id="ARBA00004651"/>
    </source>
</evidence>
<dbReference type="InterPro" id="IPR004836">
    <property type="entry name" value="Na_Ca_Ex"/>
</dbReference>
<dbReference type="RefSeq" id="XP_009056801.1">
    <property type="nucleotide sequence ID" value="XM_009058553.1"/>
</dbReference>
<dbReference type="GeneID" id="20239058"/>
<proteinExistence type="inferred from homology"/>
<comment type="catalytic activity">
    <reaction evidence="19">
        <text>Ca(2+)(in) + 3 Na(+)(out) = Ca(2+)(out) + 3 Na(+)(in)</text>
        <dbReference type="Rhea" id="RHEA:69955"/>
        <dbReference type="ChEBI" id="CHEBI:29101"/>
        <dbReference type="ChEBI" id="CHEBI:29108"/>
    </reaction>
</comment>
<name>V4AGX3_LOTGI</name>
<dbReference type="InterPro" id="IPR038081">
    <property type="entry name" value="CalX-like_sf"/>
</dbReference>
<dbReference type="OrthoDB" id="418484at2759"/>
<keyword evidence="11" id="KW-0106">Calcium</keyword>
<keyword evidence="3" id="KW-0813">Transport</keyword>
<keyword evidence="6" id="KW-0109">Calcium transport</keyword>
<feature type="domain" description="Calx-beta" evidence="22">
    <location>
        <begin position="589"/>
        <end position="692"/>
    </location>
</feature>
<dbReference type="InterPro" id="IPR044880">
    <property type="entry name" value="NCX_ion-bd_dom_sf"/>
</dbReference>
<feature type="transmembrane region" description="Helical" evidence="21">
    <location>
        <begin position="933"/>
        <end position="953"/>
    </location>
</feature>
<feature type="transmembrane region" description="Helical" evidence="21">
    <location>
        <begin position="787"/>
        <end position="804"/>
    </location>
</feature>
<gene>
    <name evidence="23" type="ORF">LOTGIDRAFT_162582</name>
</gene>
<dbReference type="OMA" id="IELWEAF"/>
<keyword evidence="13 21" id="KW-1133">Transmembrane helix</keyword>
<feature type="transmembrane region" description="Helical" evidence="21">
    <location>
        <begin position="137"/>
        <end position="161"/>
    </location>
</feature>
<dbReference type="EMBL" id="KB202050">
    <property type="protein sequence ID" value="ESO92661.1"/>
    <property type="molecule type" value="Genomic_DNA"/>
</dbReference>
<dbReference type="Gene3D" id="1.20.1420.30">
    <property type="entry name" value="NCX, central ion-binding region"/>
    <property type="match status" value="2"/>
</dbReference>
<comment type="subcellular location">
    <subcellularLocation>
        <location evidence="1">Cell membrane</location>
        <topology evidence="1">Multi-pass membrane protein</topology>
    </subcellularLocation>
</comment>
<feature type="transmembrane region" description="Helical" evidence="21">
    <location>
        <begin position="893"/>
        <end position="913"/>
    </location>
</feature>
<dbReference type="GO" id="GO:0098794">
    <property type="term" value="C:postsynapse"/>
    <property type="evidence" value="ECO:0007669"/>
    <property type="project" value="TreeGrafter"/>
</dbReference>
<evidence type="ECO:0000256" key="12">
    <source>
        <dbReference type="ARBA" id="ARBA00022860"/>
    </source>
</evidence>
<evidence type="ECO:0000256" key="9">
    <source>
        <dbReference type="ARBA" id="ARBA00022729"/>
    </source>
</evidence>
<feature type="domain" description="Calx-beta" evidence="22">
    <location>
        <begin position="442"/>
        <end position="575"/>
    </location>
</feature>
<evidence type="ECO:0000256" key="15">
    <source>
        <dbReference type="ARBA" id="ARBA00023065"/>
    </source>
</evidence>
<evidence type="ECO:0000256" key="6">
    <source>
        <dbReference type="ARBA" id="ARBA00022568"/>
    </source>
</evidence>
<dbReference type="Proteomes" id="UP000030746">
    <property type="component" value="Unassembled WGS sequence"/>
</dbReference>
<dbReference type="PANTHER" id="PTHR11878">
    <property type="entry name" value="SODIUM/CALCIUM EXCHANGER"/>
    <property type="match status" value="1"/>
</dbReference>
<evidence type="ECO:0000256" key="18">
    <source>
        <dbReference type="ARBA" id="ARBA00023201"/>
    </source>
</evidence>
<dbReference type="SUPFAM" id="SSF141072">
    <property type="entry name" value="CalX-like"/>
    <property type="match status" value="2"/>
</dbReference>
<keyword evidence="14" id="KW-0915">Sodium</keyword>
<evidence type="ECO:0000313" key="23">
    <source>
        <dbReference type="EMBL" id="ESO92661.1"/>
    </source>
</evidence>
<dbReference type="CTD" id="20239058"/>
<dbReference type="GO" id="GO:0046872">
    <property type="term" value="F:metal ion binding"/>
    <property type="evidence" value="ECO:0007669"/>
    <property type="project" value="UniProtKB-KW"/>
</dbReference>
<keyword evidence="7 21" id="KW-0812">Transmembrane</keyword>
<dbReference type="KEGG" id="lgi:LOTGIDRAFT_162582"/>
<evidence type="ECO:0000256" key="13">
    <source>
        <dbReference type="ARBA" id="ARBA00022989"/>
    </source>
</evidence>
<dbReference type="PRINTS" id="PR01259">
    <property type="entry name" value="NACAEXCHNGR"/>
</dbReference>
<keyword evidence="12" id="KW-0112">Calmodulin-binding</keyword>
<evidence type="ECO:0000256" key="3">
    <source>
        <dbReference type="ARBA" id="ARBA00022448"/>
    </source>
</evidence>
<evidence type="ECO:0000256" key="5">
    <source>
        <dbReference type="ARBA" id="ARBA00022475"/>
    </source>
</evidence>
<dbReference type="AlphaFoldDB" id="V4AGX3"/>
<evidence type="ECO:0000256" key="4">
    <source>
        <dbReference type="ARBA" id="ARBA00022449"/>
    </source>
</evidence>
<dbReference type="InterPro" id="IPR003644">
    <property type="entry name" value="Calx_beta"/>
</dbReference>
<accession>V4AGX3</accession>
<evidence type="ECO:0000256" key="7">
    <source>
        <dbReference type="ARBA" id="ARBA00022692"/>
    </source>
</evidence>
<evidence type="ECO:0000256" key="14">
    <source>
        <dbReference type="ARBA" id="ARBA00023053"/>
    </source>
</evidence>
<evidence type="ECO:0000256" key="2">
    <source>
        <dbReference type="ARBA" id="ARBA00007489"/>
    </source>
</evidence>
<evidence type="ECO:0000256" key="11">
    <source>
        <dbReference type="ARBA" id="ARBA00022837"/>
    </source>
</evidence>
<keyword evidence="8" id="KW-0479">Metal-binding</keyword>
<dbReference type="GO" id="GO:0005516">
    <property type="term" value="F:calmodulin binding"/>
    <property type="evidence" value="ECO:0007669"/>
    <property type="project" value="UniProtKB-KW"/>
</dbReference>
<dbReference type="HOGENOM" id="CLU_012872_1_0_1"/>
<keyword evidence="5" id="KW-1003">Cell membrane</keyword>
<dbReference type="GO" id="GO:0030424">
    <property type="term" value="C:axon"/>
    <property type="evidence" value="ECO:0007669"/>
    <property type="project" value="TreeGrafter"/>
</dbReference>
<keyword evidence="4" id="KW-0050">Antiport</keyword>
<dbReference type="Pfam" id="PF03160">
    <property type="entry name" value="Calx-beta"/>
    <property type="match status" value="1"/>
</dbReference>
<feature type="transmembrane region" description="Helical" evidence="21">
    <location>
        <begin position="204"/>
        <end position="222"/>
    </location>
</feature>
<evidence type="ECO:0000256" key="16">
    <source>
        <dbReference type="ARBA" id="ARBA00023136"/>
    </source>
</evidence>
<feature type="region of interest" description="Disordered" evidence="20">
    <location>
        <begin position="328"/>
        <end position="388"/>
    </location>
</feature>
<reference evidence="23 24" key="1">
    <citation type="journal article" date="2013" name="Nature">
        <title>Insights into bilaterian evolution from three spiralian genomes.</title>
        <authorList>
            <person name="Simakov O."/>
            <person name="Marletaz F."/>
            <person name="Cho S.J."/>
            <person name="Edsinger-Gonzales E."/>
            <person name="Havlak P."/>
            <person name="Hellsten U."/>
            <person name="Kuo D.H."/>
            <person name="Larsson T."/>
            <person name="Lv J."/>
            <person name="Arendt D."/>
            <person name="Savage R."/>
            <person name="Osoegawa K."/>
            <person name="de Jong P."/>
            <person name="Grimwood J."/>
            <person name="Chapman J.A."/>
            <person name="Shapiro H."/>
            <person name="Aerts A."/>
            <person name="Otillar R.P."/>
            <person name="Terry A.Y."/>
            <person name="Boore J.L."/>
            <person name="Grigoriev I.V."/>
            <person name="Lindberg D.R."/>
            <person name="Seaver E.C."/>
            <person name="Weisblat D.A."/>
            <person name="Putnam N.H."/>
            <person name="Rokhsar D.S."/>
        </authorList>
    </citation>
    <scope>NUCLEOTIDE SEQUENCE [LARGE SCALE GENOMIC DNA]</scope>
</reference>
<sequence>MDFHRVNYSDGYVVEFLDPGEKACESWLLLPAENLWSMPLRTFLYIIALIYLFMGIAIASDVFMCSIEVITSKKRIVTYFDHERGEKVEREILIWNETVANLTLMALGSSAPEILLATIELILDIISGVSGDSKDALGTFTIIGSAAFNLLIITAICVVSVDSPGIKKIREVGVFIMTSIWSIWAYIWMLLVVSYISPGIIEPWEAWVTLAYFPLFVLMAYCQDNGWFRKKKVQDIDDEEEQGVRVIELNQRRGITGHVPKELQVLEAEKAHRMSIAELNIDRERKRLAEKLNGGHTDSVNTLNSVTDTDSLQRLRMIKSDSLGDMELEPVSKSGINPEISDSDLDSTGGRSEVTHYFSASETCGDSDTDSVLPAPSSNTHRVAVRKSTNEPQAFARARFRHAAVSALMGGNATHTHNASHTKLPHLVDVVTKMRILNEAAKTGKAPEGDLTGKFTFASDRYAVLESAGMLEVDVLFHRQILGRGKMSMLNDTSGTGTLKNGDIHTNENDKDNMIKGVVSVDFETREGSAKPGKDYKYTTGTLIFKDTEYKRTLLIPIINDNQYEADVDFYVILKNPKGGGGLGDPSVSRVTIVDDDEPGEFSFEEPHYQADLKNGKVTVKIQRLHGYDGKVTIEYSTIDGTAKGGDKLGPDVDYIATSGTINFTHSETSKTFSIVVNKDCQGAKNFIIALRNPSLGAKIGERSATVCHINKDELIERLVEVLEDEDAEKEVTWASQFANAMTVGGDQDDEGNDLPPTWSHYLMHFFTMFWKLLCACIPPTNMLGAWPSFVLSLFVIGLLTAFVEQLGHLIGCVVGLETSVAGITIIALGTSVPDTFASRTAAKQDTHADAAIGNVTGSNSVNVFLGLGLPWVIGTTYYLIKGEDMVVKSTNLTVSVIIFSCCGTVCILFLLLRRKLVGGELGGQSKCFKYFTGLFLTSLWFVYIVLASLVSYGHIKF</sequence>
<keyword evidence="10" id="KW-0677">Repeat</keyword>
<feature type="transmembrane region" description="Helical" evidence="21">
    <location>
        <begin position="173"/>
        <end position="198"/>
    </location>
</feature>
<dbReference type="InterPro" id="IPR051171">
    <property type="entry name" value="CaCA"/>
</dbReference>
<evidence type="ECO:0000256" key="20">
    <source>
        <dbReference type="SAM" id="MobiDB-lite"/>
    </source>
</evidence>
<keyword evidence="17" id="KW-0325">Glycoprotein</keyword>
<dbReference type="InterPro" id="IPR004837">
    <property type="entry name" value="NaCa_Exmemb"/>
</dbReference>
<evidence type="ECO:0000256" key="21">
    <source>
        <dbReference type="SAM" id="Phobius"/>
    </source>
</evidence>
<keyword evidence="24" id="KW-1185">Reference proteome</keyword>
<keyword evidence="18" id="KW-0739">Sodium transport</keyword>
<evidence type="ECO:0000256" key="19">
    <source>
        <dbReference type="ARBA" id="ARBA00033667"/>
    </source>
</evidence>
<organism evidence="23 24">
    <name type="scientific">Lottia gigantea</name>
    <name type="common">Giant owl limpet</name>
    <dbReference type="NCBI Taxonomy" id="225164"/>
    <lineage>
        <taxon>Eukaryota</taxon>
        <taxon>Metazoa</taxon>
        <taxon>Spiralia</taxon>
        <taxon>Lophotrochozoa</taxon>
        <taxon>Mollusca</taxon>
        <taxon>Gastropoda</taxon>
        <taxon>Patellogastropoda</taxon>
        <taxon>Lottioidea</taxon>
        <taxon>Lottiidae</taxon>
        <taxon>Lottia</taxon>
    </lineage>
</organism>
<keyword evidence="16 21" id="KW-0472">Membrane</keyword>
<evidence type="ECO:0000313" key="24">
    <source>
        <dbReference type="Proteomes" id="UP000030746"/>
    </source>
</evidence>
<dbReference type="Gene3D" id="2.60.40.2030">
    <property type="match status" value="2"/>
</dbReference>
<protein>
    <recommendedName>
        <fullName evidence="22">Calx-beta domain-containing protein</fullName>
    </recommendedName>
</protein>